<dbReference type="InterPro" id="IPR009057">
    <property type="entry name" value="Homeodomain-like_sf"/>
</dbReference>
<feature type="region of interest" description="Disordered" evidence="5">
    <location>
        <begin position="192"/>
        <end position="228"/>
    </location>
</feature>
<evidence type="ECO:0000313" key="8">
    <source>
        <dbReference type="Proteomes" id="UP000578686"/>
    </source>
</evidence>
<feature type="domain" description="HTH tetR-type" evidence="6">
    <location>
        <begin position="14"/>
        <end position="74"/>
    </location>
</feature>
<dbReference type="PROSITE" id="PS01081">
    <property type="entry name" value="HTH_TETR_1"/>
    <property type="match status" value="1"/>
</dbReference>
<dbReference type="Pfam" id="PF00440">
    <property type="entry name" value="TetR_N"/>
    <property type="match status" value="1"/>
</dbReference>
<dbReference type="EMBL" id="JAAVJD010000284">
    <property type="protein sequence ID" value="NJQ08337.1"/>
    <property type="molecule type" value="Genomic_DNA"/>
</dbReference>
<keyword evidence="2 4" id="KW-0238">DNA-binding</keyword>
<name>A0A7X6D539_9ACTN</name>
<evidence type="ECO:0000256" key="5">
    <source>
        <dbReference type="SAM" id="MobiDB-lite"/>
    </source>
</evidence>
<dbReference type="GO" id="GO:0000976">
    <property type="term" value="F:transcription cis-regulatory region binding"/>
    <property type="evidence" value="ECO:0007669"/>
    <property type="project" value="TreeGrafter"/>
</dbReference>
<proteinExistence type="predicted"/>
<dbReference type="InterPro" id="IPR050109">
    <property type="entry name" value="HTH-type_TetR-like_transc_reg"/>
</dbReference>
<evidence type="ECO:0000256" key="4">
    <source>
        <dbReference type="PROSITE-ProRule" id="PRU00335"/>
    </source>
</evidence>
<reference evidence="7 8" key="1">
    <citation type="submission" date="2020-03" db="EMBL/GenBank/DDBJ databases">
        <title>Draft genome of Streptomyces sp. ventii, isolated from the Axial Seamount in the Pacific Ocean, and resequencing of the two type strains Streptomyces lonarensis strain NCL 716 and Streptomyces bohaiensis strain 11A07.</title>
        <authorList>
            <person name="Loughran R.M."/>
            <person name="Pfannmuller K.M."/>
            <person name="Wasson B.J."/>
            <person name="Deadmond M.C."/>
            <person name="Paddock B.E."/>
            <person name="Koyack M.J."/>
            <person name="Gallegos D.A."/>
            <person name="Mitchell E.A."/>
            <person name="Ushijima B."/>
            <person name="Saw J.H."/>
            <person name="Mcphail K.L."/>
            <person name="Videau P."/>
        </authorList>
    </citation>
    <scope>NUCLEOTIDE SEQUENCE [LARGE SCALE GENOMIC DNA]</scope>
    <source>
        <strain evidence="7 8">NCL716</strain>
    </source>
</reference>
<dbReference type="InterPro" id="IPR023772">
    <property type="entry name" value="DNA-bd_HTH_TetR-type_CS"/>
</dbReference>
<feature type="compositionally biased region" description="Low complexity" evidence="5">
    <location>
        <begin position="192"/>
        <end position="221"/>
    </location>
</feature>
<gene>
    <name evidence="7" type="ORF">HCN56_22825</name>
</gene>
<feature type="DNA-binding region" description="H-T-H motif" evidence="4">
    <location>
        <begin position="37"/>
        <end position="56"/>
    </location>
</feature>
<comment type="caution">
    <text evidence="7">The sequence shown here is derived from an EMBL/GenBank/DDBJ whole genome shotgun (WGS) entry which is preliminary data.</text>
</comment>
<dbReference type="PROSITE" id="PS50977">
    <property type="entry name" value="HTH_TETR_2"/>
    <property type="match status" value="1"/>
</dbReference>
<evidence type="ECO:0000256" key="2">
    <source>
        <dbReference type="ARBA" id="ARBA00023125"/>
    </source>
</evidence>
<evidence type="ECO:0000256" key="1">
    <source>
        <dbReference type="ARBA" id="ARBA00023015"/>
    </source>
</evidence>
<dbReference type="SUPFAM" id="SSF46689">
    <property type="entry name" value="Homeodomain-like"/>
    <property type="match status" value="1"/>
</dbReference>
<evidence type="ECO:0000313" key="7">
    <source>
        <dbReference type="EMBL" id="NJQ08337.1"/>
    </source>
</evidence>
<dbReference type="PANTHER" id="PTHR30055:SF234">
    <property type="entry name" value="HTH-TYPE TRANSCRIPTIONAL REGULATOR BETI"/>
    <property type="match status" value="1"/>
</dbReference>
<dbReference type="PRINTS" id="PR00455">
    <property type="entry name" value="HTHTETR"/>
</dbReference>
<organism evidence="7 8">
    <name type="scientific">Streptomyces lonarensis</name>
    <dbReference type="NCBI Taxonomy" id="700599"/>
    <lineage>
        <taxon>Bacteria</taxon>
        <taxon>Bacillati</taxon>
        <taxon>Actinomycetota</taxon>
        <taxon>Actinomycetes</taxon>
        <taxon>Kitasatosporales</taxon>
        <taxon>Streptomycetaceae</taxon>
        <taxon>Streptomyces</taxon>
    </lineage>
</organism>
<keyword evidence="8" id="KW-1185">Reference proteome</keyword>
<dbReference type="RefSeq" id="WP_167974135.1">
    <property type="nucleotide sequence ID" value="NZ_BHZG01000171.1"/>
</dbReference>
<dbReference type="PANTHER" id="PTHR30055">
    <property type="entry name" value="HTH-TYPE TRANSCRIPTIONAL REGULATOR RUTR"/>
    <property type="match status" value="1"/>
</dbReference>
<dbReference type="InterPro" id="IPR001647">
    <property type="entry name" value="HTH_TetR"/>
</dbReference>
<keyword evidence="3" id="KW-0804">Transcription</keyword>
<dbReference type="GO" id="GO:0003700">
    <property type="term" value="F:DNA-binding transcription factor activity"/>
    <property type="evidence" value="ECO:0007669"/>
    <property type="project" value="TreeGrafter"/>
</dbReference>
<keyword evidence="1" id="KW-0805">Transcription regulation</keyword>
<dbReference type="Proteomes" id="UP000578686">
    <property type="component" value="Unassembled WGS sequence"/>
</dbReference>
<dbReference type="Gene3D" id="1.10.357.10">
    <property type="entry name" value="Tetracycline Repressor, domain 2"/>
    <property type="match status" value="1"/>
</dbReference>
<dbReference type="AlphaFoldDB" id="A0A7X6D539"/>
<accession>A0A7X6D539</accession>
<protein>
    <submittedName>
        <fullName evidence="7">Helix-turn-helix transcriptional regulator</fullName>
    </submittedName>
</protein>
<sequence>MSGTEGDTTGGRRGNTRGRIQEVALRLFVARGYDNTSLREIAEELDVTKAALYYHFKTKEELVVAIYDEWTRPIDAIVAWAGEQEPTLENKREILRRYSEAMASAGPLFRFMQENQASLGRFHLGERFKERVRVLGALLVPPTAATVDRIRGLAALHTIHAAVFAVSQYIDVSPEEKRIAALQVAQELLTAAAADDPTGDPAGDPADGESPAGNAAAAAVNGSGGAED</sequence>
<evidence type="ECO:0000259" key="6">
    <source>
        <dbReference type="PROSITE" id="PS50977"/>
    </source>
</evidence>
<evidence type="ECO:0000256" key="3">
    <source>
        <dbReference type="ARBA" id="ARBA00023163"/>
    </source>
</evidence>